<protein>
    <recommendedName>
        <fullName evidence="1">BACK domain-containing protein</fullName>
    </recommendedName>
</protein>
<accession>A0AAF3EYC8</accession>
<dbReference type="GO" id="GO:0008344">
    <property type="term" value="P:adult locomotory behavior"/>
    <property type="evidence" value="ECO:0007669"/>
    <property type="project" value="TreeGrafter"/>
</dbReference>
<dbReference type="Pfam" id="PF07707">
    <property type="entry name" value="BACK"/>
    <property type="match status" value="1"/>
</dbReference>
<dbReference type="InterPro" id="IPR052407">
    <property type="entry name" value="BTB_POZ_domain_cont_9"/>
</dbReference>
<dbReference type="WBParaSite" id="MBELARI_LOCUS19224">
    <property type="protein sequence ID" value="MBELARI_LOCUS19224"/>
    <property type="gene ID" value="MBELARI_LOCUS19224"/>
</dbReference>
<dbReference type="PANTHER" id="PTHR46306:SF1">
    <property type="entry name" value="BTB_POZ DOMAIN-CONTAINING PROTEIN 9"/>
    <property type="match status" value="1"/>
</dbReference>
<dbReference type="SUPFAM" id="SSF49785">
    <property type="entry name" value="Galactose-binding domain-like"/>
    <property type="match status" value="2"/>
</dbReference>
<dbReference type="Pfam" id="PF00754">
    <property type="entry name" value="F5_F8_type_C"/>
    <property type="match status" value="2"/>
</dbReference>
<dbReference type="InterPro" id="IPR000421">
    <property type="entry name" value="FA58C"/>
</dbReference>
<dbReference type="FunFam" id="1.25.40.420:FF:000005">
    <property type="entry name" value="BTB/POZ domain-containing protein 9"/>
    <property type="match status" value="1"/>
</dbReference>
<dbReference type="Gene3D" id="3.30.710.10">
    <property type="entry name" value="Potassium Channel Kv1.1, Chain A"/>
    <property type="match status" value="1"/>
</dbReference>
<reference evidence="3" key="1">
    <citation type="submission" date="2024-02" db="UniProtKB">
        <authorList>
            <consortium name="WormBaseParasite"/>
        </authorList>
    </citation>
    <scope>IDENTIFICATION</scope>
</reference>
<proteinExistence type="predicted"/>
<dbReference type="InterPro" id="IPR011333">
    <property type="entry name" value="SKP1/BTB/POZ_sf"/>
</dbReference>
<evidence type="ECO:0000313" key="3">
    <source>
        <dbReference type="WBParaSite" id="MBELARI_LOCUS19224"/>
    </source>
</evidence>
<dbReference type="InterPro" id="IPR000210">
    <property type="entry name" value="BTB/POZ_dom"/>
</dbReference>
<dbReference type="GO" id="GO:0005737">
    <property type="term" value="C:cytoplasm"/>
    <property type="evidence" value="ECO:0007669"/>
    <property type="project" value="TreeGrafter"/>
</dbReference>
<dbReference type="Gene3D" id="1.25.40.420">
    <property type="match status" value="1"/>
</dbReference>
<dbReference type="AlphaFoldDB" id="A0AAF3EYC8"/>
<evidence type="ECO:0000259" key="1">
    <source>
        <dbReference type="SMART" id="SM00875"/>
    </source>
</evidence>
<dbReference type="GO" id="GO:0050804">
    <property type="term" value="P:modulation of chemical synaptic transmission"/>
    <property type="evidence" value="ECO:0007669"/>
    <property type="project" value="TreeGrafter"/>
</dbReference>
<feature type="domain" description="BACK" evidence="1">
    <location>
        <begin position="136"/>
        <end position="234"/>
    </location>
</feature>
<organism evidence="2 3">
    <name type="scientific">Mesorhabditis belari</name>
    <dbReference type="NCBI Taxonomy" id="2138241"/>
    <lineage>
        <taxon>Eukaryota</taxon>
        <taxon>Metazoa</taxon>
        <taxon>Ecdysozoa</taxon>
        <taxon>Nematoda</taxon>
        <taxon>Chromadorea</taxon>
        <taxon>Rhabditida</taxon>
        <taxon>Rhabditina</taxon>
        <taxon>Rhabditomorpha</taxon>
        <taxon>Rhabditoidea</taxon>
        <taxon>Rhabditidae</taxon>
        <taxon>Mesorhabditinae</taxon>
        <taxon>Mesorhabditis</taxon>
    </lineage>
</organism>
<dbReference type="Proteomes" id="UP000887575">
    <property type="component" value="Unassembled WGS sequence"/>
</dbReference>
<dbReference type="Pfam" id="PF00651">
    <property type="entry name" value="BTB"/>
    <property type="match status" value="1"/>
</dbReference>
<dbReference type="InterPro" id="IPR011705">
    <property type="entry name" value="BACK"/>
</dbReference>
<evidence type="ECO:0000313" key="2">
    <source>
        <dbReference type="Proteomes" id="UP000887575"/>
    </source>
</evidence>
<dbReference type="SUPFAM" id="SSF54695">
    <property type="entry name" value="POZ domain"/>
    <property type="match status" value="1"/>
</dbReference>
<dbReference type="FunFam" id="2.60.120.260:FF:000051">
    <property type="entry name" value="BTB/POZ domain-containing protein 9"/>
    <property type="match status" value="1"/>
</dbReference>
<keyword evidence="2" id="KW-1185">Reference proteome</keyword>
<dbReference type="GO" id="GO:0048512">
    <property type="term" value="P:circadian behavior"/>
    <property type="evidence" value="ECO:0007669"/>
    <property type="project" value="TreeGrafter"/>
</dbReference>
<dbReference type="PANTHER" id="PTHR46306">
    <property type="entry name" value="BTB/POZ DOMAIN-CONTAINING PROTEIN 9"/>
    <property type="match status" value="1"/>
</dbReference>
<name>A0AAF3EYC8_9BILA</name>
<dbReference type="SMART" id="SM00875">
    <property type="entry name" value="BACK"/>
    <property type="match status" value="1"/>
</dbReference>
<dbReference type="InterPro" id="IPR008979">
    <property type="entry name" value="Galactose-bd-like_sf"/>
</dbReference>
<sequence length="568" mass="64899">MDKQHYITEFIARRHDIEEKTRDFIDKMETKFFDGSIDRVMPEAEASKAEPAVDGERLLLTESTDSPKVREVELKDTTLEVLKRLLDYIYSSKLSLVHMKEELVIEVLGLANKYGFVDLVEAIVDHLKSIIHNSNLCNIFNISLQCVLTSLTDFCLEYADRNAELVLRSEGFLQLSENAVQQLISRDSFCAKEIDIFQAVGEWIKANSLENGQKLLNEVRLPLISLRDLLGSIRPTKLLSPDAILDAIQEQQQTKSAHLMHRAVIVPNVNIVTTSRGAQVITGEFKHADVMQYKGERGHTQHLITQEPADKEPGIVIELGKLYMINKIVMSLYERNANCWYSYFIELSMDNKNWLRVVDYREFLCRGQQNLYFERRPARFIRIVGTNCTTHNYFALTDFEALYTTEIMTFDSETKILIPDDNVATIKDDALVIDGVSKSRNALINGDTLGYDWNKGYTCHKIGCGSIVIQLPQPYIISTMRLLLWDCDSRSYSYHIDVSANKKDWKTVVDKTGEACQSWQHLKFEPVPVVFVRIVGTHNTVNEVFHCVHFECPSSPLPALIDEEQDAA</sequence>
<dbReference type="Gene3D" id="2.60.120.260">
    <property type="entry name" value="Galactose-binding domain-like"/>
    <property type="match status" value="2"/>
</dbReference>